<comment type="caution">
    <text evidence="9">The sequence shown here is derived from an EMBL/GenBank/DDBJ whole genome shotgun (WGS) entry which is preliminary data.</text>
</comment>
<dbReference type="InterPro" id="IPR046373">
    <property type="entry name" value="Acyl-CoA_Oxase/DH_mid-dom_sf"/>
</dbReference>
<dbReference type="Gene3D" id="1.10.540.10">
    <property type="entry name" value="Acyl-CoA dehydrogenase/oxidase, N-terminal domain"/>
    <property type="match status" value="1"/>
</dbReference>
<dbReference type="SUPFAM" id="SSF56645">
    <property type="entry name" value="Acyl-CoA dehydrogenase NM domain-like"/>
    <property type="match status" value="1"/>
</dbReference>
<dbReference type="EMBL" id="SSTI01000011">
    <property type="protein sequence ID" value="THG38547.1"/>
    <property type="molecule type" value="Genomic_DNA"/>
</dbReference>
<feature type="domain" description="Acyl-CoA dehydrogenase/oxidase C-terminal" evidence="6">
    <location>
        <begin position="236"/>
        <end position="383"/>
    </location>
</feature>
<dbReference type="InterPro" id="IPR013786">
    <property type="entry name" value="AcylCoA_DH/ox_N"/>
</dbReference>
<evidence type="ECO:0000259" key="6">
    <source>
        <dbReference type="Pfam" id="PF00441"/>
    </source>
</evidence>
<dbReference type="InterPro" id="IPR037069">
    <property type="entry name" value="AcylCoA_DH/ox_N_sf"/>
</dbReference>
<sequence length="384" mass="42678">MSLDQIAGRFAYNEDHEAFRQTVRSFLAKEGVPNADQWEKDRLVPKSFWQKAGEVGMLCPTVPEAYGGLGLDFGYNAIVDEEMAYSGVPAGFSLQSDIVAGYMETYGSEEQKKEWLPKMVSGDVITAIAMTEPGTGSDLQSIRTTAKKDGNHYVINGSKTYITNGQNTDLTLVVAKTDPDAQPAYKGMSIILVESDREGFSKGRKLDKIGQDAADTSELFFEDVRVPITNCLGEEGMGFIYLMSQLPQERLSIAVSTMASSQKAFDDTVAFVKERRAFKGVVFDFQNTKFVLADLKAKLQVGWAHLDWAIARHLKGELTNEEGAAAKLWHTDLQWEVMDKCLQLHGGAGYMNEYPIARMWRGARVSRIYGGTNEIMKEVISRKL</sequence>
<evidence type="ECO:0000256" key="5">
    <source>
        <dbReference type="RuleBase" id="RU362125"/>
    </source>
</evidence>
<dbReference type="Gene3D" id="2.40.110.10">
    <property type="entry name" value="Butyryl-CoA Dehydrogenase, subunit A, domain 2"/>
    <property type="match status" value="1"/>
</dbReference>
<dbReference type="Pfam" id="PF02770">
    <property type="entry name" value="Acyl-CoA_dh_M"/>
    <property type="match status" value="1"/>
</dbReference>
<evidence type="ECO:0000313" key="10">
    <source>
        <dbReference type="Proteomes" id="UP000308038"/>
    </source>
</evidence>
<dbReference type="InterPro" id="IPR036250">
    <property type="entry name" value="AcylCo_DH-like_C"/>
</dbReference>
<evidence type="ECO:0000256" key="3">
    <source>
        <dbReference type="ARBA" id="ARBA00022630"/>
    </source>
</evidence>
<proteinExistence type="inferred from homology"/>
<evidence type="ECO:0000259" key="7">
    <source>
        <dbReference type="Pfam" id="PF02770"/>
    </source>
</evidence>
<dbReference type="Pfam" id="PF02771">
    <property type="entry name" value="Acyl-CoA_dh_N"/>
    <property type="match status" value="1"/>
</dbReference>
<dbReference type="RefSeq" id="WP_046407286.1">
    <property type="nucleotide sequence ID" value="NZ_SSTI01000011.1"/>
</dbReference>
<dbReference type="PANTHER" id="PTHR43884">
    <property type="entry name" value="ACYL-COA DEHYDROGENASE"/>
    <property type="match status" value="1"/>
</dbReference>
<evidence type="ECO:0000256" key="4">
    <source>
        <dbReference type="ARBA" id="ARBA00022827"/>
    </source>
</evidence>
<comment type="similarity">
    <text evidence="2 5">Belongs to the acyl-CoA dehydrogenase family.</text>
</comment>
<evidence type="ECO:0000259" key="8">
    <source>
        <dbReference type="Pfam" id="PF02771"/>
    </source>
</evidence>
<keyword evidence="3 5" id="KW-0285">Flavoprotein</keyword>
<keyword evidence="10" id="KW-1185">Reference proteome</keyword>
<dbReference type="InterPro" id="IPR006091">
    <property type="entry name" value="Acyl-CoA_Oxase/DH_mid-dom"/>
</dbReference>
<dbReference type="InterPro" id="IPR009075">
    <property type="entry name" value="AcylCo_DH/oxidase_C"/>
</dbReference>
<evidence type="ECO:0000313" key="9">
    <source>
        <dbReference type="EMBL" id="THG38547.1"/>
    </source>
</evidence>
<dbReference type="Gene3D" id="1.20.140.10">
    <property type="entry name" value="Butyryl-CoA Dehydrogenase, subunit A, domain 3"/>
    <property type="match status" value="1"/>
</dbReference>
<accession>A0ABY2QER3</accession>
<feature type="domain" description="Acyl-CoA oxidase/dehydrogenase middle" evidence="7">
    <location>
        <begin position="127"/>
        <end position="224"/>
    </location>
</feature>
<dbReference type="Proteomes" id="UP000308038">
    <property type="component" value="Unassembled WGS sequence"/>
</dbReference>
<dbReference type="SUPFAM" id="SSF47203">
    <property type="entry name" value="Acyl-CoA dehydrogenase C-terminal domain-like"/>
    <property type="match status" value="1"/>
</dbReference>
<feature type="domain" description="Acyl-CoA dehydrogenase/oxidase N-terminal" evidence="8">
    <location>
        <begin position="13"/>
        <end position="123"/>
    </location>
</feature>
<dbReference type="Pfam" id="PF00441">
    <property type="entry name" value="Acyl-CoA_dh_1"/>
    <property type="match status" value="1"/>
</dbReference>
<evidence type="ECO:0000256" key="2">
    <source>
        <dbReference type="ARBA" id="ARBA00009347"/>
    </source>
</evidence>
<reference evidence="9 10" key="1">
    <citation type="submission" date="2019-04" db="EMBL/GenBank/DDBJ databases">
        <title>Microbes associate with the intestines of laboratory mice.</title>
        <authorList>
            <person name="Navarre W."/>
            <person name="Wong E."/>
            <person name="Huang K.C."/>
            <person name="Tropini C."/>
            <person name="Ng K."/>
            <person name="Yu B."/>
        </authorList>
    </citation>
    <scope>NUCLEOTIDE SEQUENCE [LARGE SCALE GENOMIC DNA]</scope>
    <source>
        <strain evidence="9 10">NM83_B4-11</strain>
    </source>
</reference>
<name>A0ABY2QER3_9SPHN</name>
<evidence type="ECO:0000256" key="1">
    <source>
        <dbReference type="ARBA" id="ARBA00001974"/>
    </source>
</evidence>
<keyword evidence="4 5" id="KW-0274">FAD</keyword>
<dbReference type="PANTHER" id="PTHR43884:SF12">
    <property type="entry name" value="ISOVALERYL-COA DEHYDROGENASE, MITOCHONDRIAL-RELATED"/>
    <property type="match status" value="1"/>
</dbReference>
<protein>
    <submittedName>
        <fullName evidence="9">Acyl-CoA dehydrogenase</fullName>
    </submittedName>
</protein>
<dbReference type="InterPro" id="IPR009100">
    <property type="entry name" value="AcylCoA_DH/oxidase_NM_dom_sf"/>
</dbReference>
<comment type="cofactor">
    <cofactor evidence="1 5">
        <name>FAD</name>
        <dbReference type="ChEBI" id="CHEBI:57692"/>
    </cofactor>
</comment>
<gene>
    <name evidence="9" type="ORF">E5988_14690</name>
</gene>
<keyword evidence="5" id="KW-0560">Oxidoreductase</keyword>
<organism evidence="9 10">
    <name type="scientific">Sphingomonas olei</name>
    <dbReference type="NCBI Taxonomy" id="1886787"/>
    <lineage>
        <taxon>Bacteria</taxon>
        <taxon>Pseudomonadati</taxon>
        <taxon>Pseudomonadota</taxon>
        <taxon>Alphaproteobacteria</taxon>
        <taxon>Sphingomonadales</taxon>
        <taxon>Sphingomonadaceae</taxon>
        <taxon>Sphingomonas</taxon>
    </lineage>
</organism>